<evidence type="ECO:0000313" key="4">
    <source>
        <dbReference type="Proteomes" id="UP000479710"/>
    </source>
</evidence>
<accession>A0A6G1BXG2</accession>
<name>A0A6G1BXG2_9ORYZ</name>
<keyword evidence="2" id="KW-0472">Membrane</keyword>
<gene>
    <name evidence="3" type="ORF">E2562_015460</name>
</gene>
<organism evidence="3 4">
    <name type="scientific">Oryza meyeriana var. granulata</name>
    <dbReference type="NCBI Taxonomy" id="110450"/>
    <lineage>
        <taxon>Eukaryota</taxon>
        <taxon>Viridiplantae</taxon>
        <taxon>Streptophyta</taxon>
        <taxon>Embryophyta</taxon>
        <taxon>Tracheophyta</taxon>
        <taxon>Spermatophyta</taxon>
        <taxon>Magnoliopsida</taxon>
        <taxon>Liliopsida</taxon>
        <taxon>Poales</taxon>
        <taxon>Poaceae</taxon>
        <taxon>BOP clade</taxon>
        <taxon>Oryzoideae</taxon>
        <taxon>Oryzeae</taxon>
        <taxon>Oryzinae</taxon>
        <taxon>Oryza</taxon>
        <taxon>Oryza meyeriana</taxon>
    </lineage>
</organism>
<comment type="caution">
    <text evidence="3">The sequence shown here is derived from an EMBL/GenBank/DDBJ whole genome shotgun (WGS) entry which is preliminary data.</text>
</comment>
<evidence type="ECO:0000256" key="2">
    <source>
        <dbReference type="SAM" id="Phobius"/>
    </source>
</evidence>
<proteinExistence type="predicted"/>
<keyword evidence="4" id="KW-1185">Reference proteome</keyword>
<dbReference type="EMBL" id="SPHZ02000011">
    <property type="protein sequence ID" value="KAF0892387.1"/>
    <property type="molecule type" value="Genomic_DNA"/>
</dbReference>
<evidence type="ECO:0000313" key="3">
    <source>
        <dbReference type="EMBL" id="KAF0892387.1"/>
    </source>
</evidence>
<feature type="transmembrane region" description="Helical" evidence="2">
    <location>
        <begin position="12"/>
        <end position="34"/>
    </location>
</feature>
<dbReference type="AlphaFoldDB" id="A0A6G1BXG2"/>
<protein>
    <submittedName>
        <fullName evidence="3">Uncharacterized protein</fullName>
    </submittedName>
</protein>
<dbReference type="Proteomes" id="UP000479710">
    <property type="component" value="Unassembled WGS sequence"/>
</dbReference>
<keyword evidence="2" id="KW-0812">Transmembrane</keyword>
<feature type="region of interest" description="Disordered" evidence="1">
    <location>
        <begin position="116"/>
        <end position="164"/>
    </location>
</feature>
<keyword evidence="2" id="KW-1133">Transmembrane helix</keyword>
<evidence type="ECO:0000256" key="1">
    <source>
        <dbReference type="SAM" id="MobiDB-lite"/>
    </source>
</evidence>
<reference evidence="3 4" key="1">
    <citation type="submission" date="2019-11" db="EMBL/GenBank/DDBJ databases">
        <title>Whole genome sequence of Oryza granulata.</title>
        <authorList>
            <person name="Li W."/>
        </authorList>
    </citation>
    <scope>NUCLEOTIDE SEQUENCE [LARGE SCALE GENOMIC DNA]</scope>
    <source>
        <strain evidence="4">cv. Menghai</strain>
        <tissue evidence="3">Leaf</tissue>
    </source>
</reference>
<sequence>MDKSLQETDPVVFVVTVGVRVGIAMGGVTAMVALSRNLREAWAAGMRRLRMWALGGRDRTLDEDETLSADTGRHVCRLTMVNGVACWRFLPDRSPRAAVEGAAASDAPSLETVVTDPRQVSSGGDGLGGAGPVAIAPGPGLEEQNLPPPSTPSSSADTSGLEEPLLPPSASPCFLGSLVRFLGLFLSRYL</sequence>